<proteinExistence type="predicted"/>
<accession>A0ABD5NSI1</accession>
<dbReference type="GeneID" id="73902347"/>
<comment type="caution">
    <text evidence="1">The sequence shown here is derived from an EMBL/GenBank/DDBJ whole genome shotgun (WGS) entry which is preliminary data.</text>
</comment>
<dbReference type="Proteomes" id="UP001595846">
    <property type="component" value="Unassembled WGS sequence"/>
</dbReference>
<name>A0ABD5NSI1_9EURY</name>
<gene>
    <name evidence="1" type="ORF">ACFOUR_15270</name>
</gene>
<dbReference type="AlphaFoldDB" id="A0ABD5NSI1"/>
<dbReference type="RefSeq" id="WP_256533234.1">
    <property type="nucleotide sequence ID" value="NZ_CP101824.1"/>
</dbReference>
<dbReference type="EMBL" id="JBHSAQ010000013">
    <property type="protein sequence ID" value="MFC3959721.1"/>
    <property type="molecule type" value="Genomic_DNA"/>
</dbReference>
<evidence type="ECO:0000313" key="2">
    <source>
        <dbReference type="Proteomes" id="UP001595846"/>
    </source>
</evidence>
<reference evidence="1 2" key="1">
    <citation type="journal article" date="2019" name="Int. J. Syst. Evol. Microbiol.">
        <title>The Global Catalogue of Microorganisms (GCM) 10K type strain sequencing project: providing services to taxonomists for standard genome sequencing and annotation.</title>
        <authorList>
            <consortium name="The Broad Institute Genomics Platform"/>
            <consortium name="The Broad Institute Genome Sequencing Center for Infectious Disease"/>
            <person name="Wu L."/>
            <person name="Ma J."/>
        </authorList>
    </citation>
    <scope>NUCLEOTIDE SEQUENCE [LARGE SCALE GENOMIC DNA]</scope>
    <source>
        <strain evidence="1 2">IBRC-M 10256</strain>
    </source>
</reference>
<evidence type="ECO:0008006" key="3">
    <source>
        <dbReference type="Google" id="ProtNLM"/>
    </source>
</evidence>
<sequence length="75" mass="8315">MGRYEFDEPGPDDPCPRCGQDLQKTYWAYVRTAHEGPLSYRYEDTEKRLCVDCIAAIGMLELAMDGAAGGGQEPV</sequence>
<keyword evidence="2" id="KW-1185">Reference proteome</keyword>
<organism evidence="1 2">
    <name type="scientific">Halovivax cerinus</name>
    <dbReference type="NCBI Taxonomy" id="1487865"/>
    <lineage>
        <taxon>Archaea</taxon>
        <taxon>Methanobacteriati</taxon>
        <taxon>Methanobacteriota</taxon>
        <taxon>Stenosarchaea group</taxon>
        <taxon>Halobacteria</taxon>
        <taxon>Halobacteriales</taxon>
        <taxon>Natrialbaceae</taxon>
        <taxon>Halovivax</taxon>
    </lineage>
</organism>
<protein>
    <recommendedName>
        <fullName evidence="3">Small CPxCG-related zinc finger protein</fullName>
    </recommendedName>
</protein>
<evidence type="ECO:0000313" key="1">
    <source>
        <dbReference type="EMBL" id="MFC3959721.1"/>
    </source>
</evidence>